<evidence type="ECO:0000256" key="7">
    <source>
        <dbReference type="SAM" id="Phobius"/>
    </source>
</evidence>
<name>A0ABW4M6W6_9HYPH</name>
<keyword evidence="5 7" id="KW-1133">Transmembrane helix</keyword>
<organism evidence="9 10">
    <name type="scientific">Rhizobium helianthi</name>
    <dbReference type="NCBI Taxonomy" id="1132695"/>
    <lineage>
        <taxon>Bacteria</taxon>
        <taxon>Pseudomonadati</taxon>
        <taxon>Pseudomonadota</taxon>
        <taxon>Alphaproteobacteria</taxon>
        <taxon>Hyphomicrobiales</taxon>
        <taxon>Rhizobiaceae</taxon>
        <taxon>Rhizobium/Agrobacterium group</taxon>
        <taxon>Rhizobium</taxon>
    </lineage>
</organism>
<sequence>MLQVLKRRSLRYTNRPLNLHLNWLFIGANLVFLSVFLFDQPVSGYFLKNDSLLKWVGACITEAGNSAWILMASLVLLLEALRHFRVATTRSTRFNAYFLAKLAVFLISTVSFSGIAVNIIKYAIGRARPAFQDGVWLFDLSPLKGGYQYMSFPSGHATTIGAIMMAIALLAPSRKLLCLMLALWFGFSRVMIGAHFPSDVIAGLTLGAWSSILIATLMARAGLLFKENAGDLPALRRRLRLTLPRRDWRADTQAETTINPAEPGVAAA</sequence>
<dbReference type="Pfam" id="PF01569">
    <property type="entry name" value="PAP2"/>
    <property type="match status" value="1"/>
</dbReference>
<feature type="transmembrane region" description="Helical" evidence="7">
    <location>
        <begin position="21"/>
        <end position="40"/>
    </location>
</feature>
<keyword evidence="3 7" id="KW-0812">Transmembrane</keyword>
<evidence type="ECO:0000259" key="8">
    <source>
        <dbReference type="SMART" id="SM00014"/>
    </source>
</evidence>
<feature type="transmembrane region" description="Helical" evidence="7">
    <location>
        <begin position="98"/>
        <end position="120"/>
    </location>
</feature>
<dbReference type="Proteomes" id="UP001597322">
    <property type="component" value="Unassembled WGS sequence"/>
</dbReference>
<comment type="subcellular location">
    <subcellularLocation>
        <location evidence="1">Cell membrane</location>
        <topology evidence="1">Multi-pass membrane protein</topology>
    </subcellularLocation>
</comment>
<evidence type="ECO:0000256" key="5">
    <source>
        <dbReference type="ARBA" id="ARBA00022989"/>
    </source>
</evidence>
<evidence type="ECO:0000256" key="2">
    <source>
        <dbReference type="ARBA" id="ARBA00022475"/>
    </source>
</evidence>
<evidence type="ECO:0000256" key="1">
    <source>
        <dbReference type="ARBA" id="ARBA00004651"/>
    </source>
</evidence>
<protein>
    <submittedName>
        <fullName evidence="9">Phosphatase PAP2 family protein</fullName>
    </submittedName>
</protein>
<dbReference type="RefSeq" id="WP_377403951.1">
    <property type="nucleotide sequence ID" value="NZ_JBHUEQ010000032.1"/>
</dbReference>
<evidence type="ECO:0000256" key="4">
    <source>
        <dbReference type="ARBA" id="ARBA00022801"/>
    </source>
</evidence>
<proteinExistence type="predicted"/>
<evidence type="ECO:0000313" key="10">
    <source>
        <dbReference type="Proteomes" id="UP001597322"/>
    </source>
</evidence>
<keyword evidence="4" id="KW-0378">Hydrolase</keyword>
<evidence type="ECO:0000256" key="6">
    <source>
        <dbReference type="ARBA" id="ARBA00023136"/>
    </source>
</evidence>
<feature type="transmembrane region" description="Helical" evidence="7">
    <location>
        <begin position="176"/>
        <end position="194"/>
    </location>
</feature>
<evidence type="ECO:0000256" key="3">
    <source>
        <dbReference type="ARBA" id="ARBA00022692"/>
    </source>
</evidence>
<reference evidence="10" key="1">
    <citation type="journal article" date="2019" name="Int. J. Syst. Evol. Microbiol.">
        <title>The Global Catalogue of Microorganisms (GCM) 10K type strain sequencing project: providing services to taxonomists for standard genome sequencing and annotation.</title>
        <authorList>
            <consortium name="The Broad Institute Genomics Platform"/>
            <consortium name="The Broad Institute Genome Sequencing Center for Infectious Disease"/>
            <person name="Wu L."/>
            <person name="Ma J."/>
        </authorList>
    </citation>
    <scope>NUCLEOTIDE SEQUENCE [LARGE SCALE GENOMIC DNA]</scope>
    <source>
        <strain evidence="10">CG52</strain>
    </source>
</reference>
<dbReference type="SUPFAM" id="SSF48317">
    <property type="entry name" value="Acid phosphatase/Vanadium-dependent haloperoxidase"/>
    <property type="match status" value="1"/>
</dbReference>
<dbReference type="InterPro" id="IPR036938">
    <property type="entry name" value="PAP2/HPO_sf"/>
</dbReference>
<feature type="transmembrane region" description="Helical" evidence="7">
    <location>
        <begin position="147"/>
        <end position="169"/>
    </location>
</feature>
<dbReference type="Gene3D" id="1.20.144.10">
    <property type="entry name" value="Phosphatidic acid phosphatase type 2/haloperoxidase"/>
    <property type="match status" value="1"/>
</dbReference>
<evidence type="ECO:0000313" key="9">
    <source>
        <dbReference type="EMBL" id="MFD1747173.1"/>
    </source>
</evidence>
<keyword evidence="6 7" id="KW-0472">Membrane</keyword>
<accession>A0ABW4M6W6</accession>
<dbReference type="SMART" id="SM00014">
    <property type="entry name" value="acidPPc"/>
    <property type="match status" value="1"/>
</dbReference>
<feature type="transmembrane region" description="Helical" evidence="7">
    <location>
        <begin position="200"/>
        <end position="219"/>
    </location>
</feature>
<keyword evidence="10" id="KW-1185">Reference proteome</keyword>
<dbReference type="InterPro" id="IPR000326">
    <property type="entry name" value="PAP2/HPO"/>
</dbReference>
<feature type="transmembrane region" description="Helical" evidence="7">
    <location>
        <begin position="52"/>
        <end position="78"/>
    </location>
</feature>
<gene>
    <name evidence="9" type="ORF">ACFSE1_17015</name>
</gene>
<comment type="caution">
    <text evidence="9">The sequence shown here is derived from an EMBL/GenBank/DDBJ whole genome shotgun (WGS) entry which is preliminary data.</text>
</comment>
<dbReference type="PANTHER" id="PTHR14969:SF62">
    <property type="entry name" value="DECAPRENYLPHOSPHORYL-5-PHOSPHORIBOSE PHOSPHATASE RV3807C-RELATED"/>
    <property type="match status" value="1"/>
</dbReference>
<dbReference type="EMBL" id="JBHUEQ010000032">
    <property type="protein sequence ID" value="MFD1747173.1"/>
    <property type="molecule type" value="Genomic_DNA"/>
</dbReference>
<feature type="domain" description="Phosphatidic acid phosphatase type 2/haloperoxidase" evidence="8">
    <location>
        <begin position="100"/>
        <end position="215"/>
    </location>
</feature>
<keyword evidence="2" id="KW-1003">Cell membrane</keyword>
<dbReference type="PANTHER" id="PTHR14969">
    <property type="entry name" value="SPHINGOSINE-1-PHOSPHATE PHOSPHOHYDROLASE"/>
    <property type="match status" value="1"/>
</dbReference>